<reference evidence="3 4" key="1">
    <citation type="submission" date="2020-05" db="EMBL/GenBank/DDBJ databases">
        <title>Horizontal transmission and recombination maintain forever young bacterial symbiont genomes.</title>
        <authorList>
            <person name="Russell S.L."/>
            <person name="Pepper-Tunick E."/>
            <person name="Svedberg J."/>
            <person name="Byrne A."/>
            <person name="Ruelas Castillo J."/>
            <person name="Vollmers C."/>
            <person name="Beinart R.A."/>
            <person name="Corbett-Detig R."/>
        </authorList>
    </citation>
    <scope>NUCLEOTIDE SEQUENCE [LARGE SCALE GENOMIC DNA]</scope>
    <source>
        <strain evidence="3">Santa_Monica_outfall</strain>
    </source>
</reference>
<feature type="domain" description="Lcl C-terminal" evidence="2">
    <location>
        <begin position="94"/>
        <end position="225"/>
    </location>
</feature>
<dbReference type="KEGG" id="rev:HUE57_01910"/>
<feature type="domain" description="Lcl C-terminal" evidence="2">
    <location>
        <begin position="240"/>
        <end position="362"/>
    </location>
</feature>
<evidence type="ECO:0000259" key="2">
    <source>
        <dbReference type="Pfam" id="PF07603"/>
    </source>
</evidence>
<keyword evidence="1" id="KW-0732">Signal</keyword>
<keyword evidence="4" id="KW-1185">Reference proteome</keyword>
<evidence type="ECO:0000256" key="1">
    <source>
        <dbReference type="SAM" id="SignalP"/>
    </source>
</evidence>
<dbReference type="EMBL" id="CP054491">
    <property type="protein sequence ID" value="QKQ25181.1"/>
    <property type="molecule type" value="Genomic_DNA"/>
</dbReference>
<accession>A0A6N0HSF1</accession>
<dbReference type="AlphaFoldDB" id="A0A6N0HSF1"/>
<protein>
    <submittedName>
        <fullName evidence="3">DUF1566 domain-containing protein</fullName>
    </submittedName>
</protein>
<gene>
    <name evidence="3" type="ORF">HUE57_01910</name>
</gene>
<dbReference type="Pfam" id="PF07603">
    <property type="entry name" value="Lcl_C"/>
    <property type="match status" value="2"/>
</dbReference>
<dbReference type="PANTHER" id="PTHR35812:SF1">
    <property type="entry name" value="LIPOPROTEIN"/>
    <property type="match status" value="1"/>
</dbReference>
<proteinExistence type="predicted"/>
<feature type="chain" id="PRO_5026670540" evidence="1">
    <location>
        <begin position="29"/>
        <end position="424"/>
    </location>
</feature>
<evidence type="ECO:0000313" key="3">
    <source>
        <dbReference type="EMBL" id="QKQ25181.1"/>
    </source>
</evidence>
<organism evidence="3 4">
    <name type="scientific">Candidatus Reidiella endopervernicosa</name>
    <dbReference type="NCBI Taxonomy" id="2738883"/>
    <lineage>
        <taxon>Bacteria</taxon>
        <taxon>Pseudomonadati</taxon>
        <taxon>Pseudomonadota</taxon>
        <taxon>Gammaproteobacteria</taxon>
        <taxon>Candidatus Reidiella</taxon>
    </lineage>
</organism>
<dbReference type="PROSITE" id="PS51257">
    <property type="entry name" value="PROKAR_LIPOPROTEIN"/>
    <property type="match status" value="1"/>
</dbReference>
<dbReference type="Proteomes" id="UP000509658">
    <property type="component" value="Chromosome"/>
</dbReference>
<feature type="signal peptide" evidence="1">
    <location>
        <begin position="1"/>
        <end position="28"/>
    </location>
</feature>
<sequence length="424" mass="45296">MMRDVVTVVSSVLLLSGCVGGSSSVTVATDEVDEVTAVEEVVSNTPVASFVVVDAGQDNCYSTTGGAISCSSAPTGQDGDYVGPQPSYTDNGDETVTDNNTGLMWSAVTINDVTFTDGDSVAAASSHAGYIDWRVPTIKELYSLIDFSGSTGMSENDAVPYIDTGYFDMEFFSTGTRYIDAQYLTSTAYVGTVFDGQAAFFGVNFIDGRIKGYPQSGAWNLRLVRGSEAFENSFADNGDNTITDSATGLQWMQRDSSSFAGTAGSQGDGRVDWREALAWCEGVSDASRSDWRLPNAKELQSIVDYSRAPDISGTPAIDPLFEVVTMLDPDGNTNYPFYWSSTTHLDGPIAGDHAIYVAFGEAQGRFNVVTQAIGVGEELLDVHGAGAQRSDPKSGNIGDYPDYFGPQGDVRYVYNYARCVRTPG</sequence>
<dbReference type="InterPro" id="IPR011460">
    <property type="entry name" value="Lcl_C"/>
</dbReference>
<dbReference type="PANTHER" id="PTHR35812">
    <property type="entry name" value="LIPOPROTEIN"/>
    <property type="match status" value="1"/>
</dbReference>
<evidence type="ECO:0000313" key="4">
    <source>
        <dbReference type="Proteomes" id="UP000509658"/>
    </source>
</evidence>
<name>A0A6N0HSF1_9GAMM</name>